<dbReference type="AlphaFoldDB" id="A0A4R2GUT8"/>
<dbReference type="InterPro" id="IPR028098">
    <property type="entry name" value="Glyco_trans_4-like_N"/>
</dbReference>
<protein>
    <submittedName>
        <fullName evidence="3">Glycosyltransferase involved in cell wall biosynthesis</fullName>
    </submittedName>
</protein>
<dbReference type="RefSeq" id="WP_132005182.1">
    <property type="nucleotide sequence ID" value="NZ_JBHUNN010000002.1"/>
</dbReference>
<dbReference type="PANTHER" id="PTHR45947">
    <property type="entry name" value="SULFOQUINOVOSYL TRANSFERASE SQD2"/>
    <property type="match status" value="1"/>
</dbReference>
<dbReference type="PANTHER" id="PTHR45947:SF3">
    <property type="entry name" value="SULFOQUINOVOSYL TRANSFERASE SQD2"/>
    <property type="match status" value="1"/>
</dbReference>
<evidence type="ECO:0000256" key="1">
    <source>
        <dbReference type="SAM" id="MobiDB-lite"/>
    </source>
</evidence>
<sequence>MHIVIASDAWRPQVNGVVRSLENMAAHAAGFGARVHFITPDQFRTLPMPGYPEIRLALTTGRAMQRRLAALQPDYVHIATEGPVGRAVRAACLATGRPFTTSYHTRFPEYVAARMPAPEGLIYGLLRRFHNSGAGVMVSTPSLARELQGRGFRNVMHWSRGVDGVLFRPRRKGLPGLAGPLFLYVGRVAVEKNLDAFLSLDLPGTKVIVGDGPARAELARAWPDACFPGVLTGEALAEVYAACDVFVFPSRTDTFGIVLLEALASGLPIAAFPVTGPRDVIGDSGAGALDEDLRAAALRALRIDPALCRAWGERFTWRASAGQFFNNIIAAHAAVESGPQDAPGLQDAPGPQDASGSQERRPPFPLMLAPDQDGRSPWP</sequence>
<evidence type="ECO:0000313" key="3">
    <source>
        <dbReference type="EMBL" id="TCO14254.1"/>
    </source>
</evidence>
<dbReference type="Pfam" id="PF13439">
    <property type="entry name" value="Glyco_transf_4"/>
    <property type="match status" value="1"/>
</dbReference>
<keyword evidence="3" id="KW-0808">Transferase</keyword>
<name>A0A4R2GUT8_9HYPH</name>
<proteinExistence type="predicted"/>
<dbReference type="InterPro" id="IPR050194">
    <property type="entry name" value="Glycosyltransferase_grp1"/>
</dbReference>
<gene>
    <name evidence="3" type="ORF">EV666_104207</name>
</gene>
<dbReference type="GO" id="GO:0016757">
    <property type="term" value="F:glycosyltransferase activity"/>
    <property type="evidence" value="ECO:0007669"/>
    <property type="project" value="TreeGrafter"/>
</dbReference>
<dbReference type="Gene3D" id="3.40.50.2000">
    <property type="entry name" value="Glycogen Phosphorylase B"/>
    <property type="match status" value="2"/>
</dbReference>
<feature type="domain" description="Glycosyltransferase subfamily 4-like N-terminal" evidence="2">
    <location>
        <begin position="14"/>
        <end position="163"/>
    </location>
</feature>
<feature type="region of interest" description="Disordered" evidence="1">
    <location>
        <begin position="337"/>
        <end position="379"/>
    </location>
</feature>
<dbReference type="OrthoDB" id="9802525at2"/>
<organism evidence="3 4">
    <name type="scientific">Camelimonas lactis</name>
    <dbReference type="NCBI Taxonomy" id="659006"/>
    <lineage>
        <taxon>Bacteria</taxon>
        <taxon>Pseudomonadati</taxon>
        <taxon>Pseudomonadota</taxon>
        <taxon>Alphaproteobacteria</taxon>
        <taxon>Hyphomicrobiales</taxon>
        <taxon>Chelatococcaceae</taxon>
        <taxon>Camelimonas</taxon>
    </lineage>
</organism>
<dbReference type="EMBL" id="SLWL01000004">
    <property type="protein sequence ID" value="TCO14254.1"/>
    <property type="molecule type" value="Genomic_DNA"/>
</dbReference>
<evidence type="ECO:0000313" key="4">
    <source>
        <dbReference type="Proteomes" id="UP000294881"/>
    </source>
</evidence>
<keyword evidence="4" id="KW-1185">Reference proteome</keyword>
<dbReference type="SUPFAM" id="SSF53756">
    <property type="entry name" value="UDP-Glycosyltransferase/glycogen phosphorylase"/>
    <property type="match status" value="1"/>
</dbReference>
<accession>A0A4R2GUT8</accession>
<evidence type="ECO:0000259" key="2">
    <source>
        <dbReference type="Pfam" id="PF13439"/>
    </source>
</evidence>
<dbReference type="CDD" id="cd03814">
    <property type="entry name" value="GT4-like"/>
    <property type="match status" value="1"/>
</dbReference>
<comment type="caution">
    <text evidence="3">The sequence shown here is derived from an EMBL/GenBank/DDBJ whole genome shotgun (WGS) entry which is preliminary data.</text>
</comment>
<dbReference type="Proteomes" id="UP000294881">
    <property type="component" value="Unassembled WGS sequence"/>
</dbReference>
<reference evidence="3 4" key="1">
    <citation type="submission" date="2019-03" db="EMBL/GenBank/DDBJ databases">
        <title>Genomic Encyclopedia of Type Strains, Phase IV (KMG-IV): sequencing the most valuable type-strain genomes for metagenomic binning, comparative biology and taxonomic classification.</title>
        <authorList>
            <person name="Goeker M."/>
        </authorList>
    </citation>
    <scope>NUCLEOTIDE SEQUENCE [LARGE SCALE GENOMIC DNA]</scope>
    <source>
        <strain evidence="3 4">DSM 22958</strain>
    </source>
</reference>
<dbReference type="Pfam" id="PF13692">
    <property type="entry name" value="Glyco_trans_1_4"/>
    <property type="match status" value="1"/>
</dbReference>